<comment type="caution">
    <text evidence="3">The sequence shown here is derived from an EMBL/GenBank/DDBJ whole genome shotgun (WGS) entry which is preliminary data.</text>
</comment>
<evidence type="ECO:0000256" key="1">
    <source>
        <dbReference type="SAM" id="MobiDB-lite"/>
    </source>
</evidence>
<keyword evidence="4" id="KW-1185">Reference proteome</keyword>
<dbReference type="Proteomes" id="UP000770661">
    <property type="component" value="Unassembled WGS sequence"/>
</dbReference>
<dbReference type="EMBL" id="JACEEZ010020582">
    <property type="protein sequence ID" value="KAG0714388.1"/>
    <property type="molecule type" value="Genomic_DNA"/>
</dbReference>
<evidence type="ECO:0000313" key="4">
    <source>
        <dbReference type="Proteomes" id="UP000770661"/>
    </source>
</evidence>
<keyword evidence="2" id="KW-0732">Signal</keyword>
<evidence type="ECO:0000313" key="3">
    <source>
        <dbReference type="EMBL" id="KAG0714388.1"/>
    </source>
</evidence>
<reference evidence="3" key="1">
    <citation type="submission" date="2020-07" db="EMBL/GenBank/DDBJ databases">
        <title>The High-quality genome of the commercially important snow crab, Chionoecetes opilio.</title>
        <authorList>
            <person name="Jeong J.-H."/>
            <person name="Ryu S."/>
        </authorList>
    </citation>
    <scope>NUCLEOTIDE SEQUENCE</scope>
    <source>
        <strain evidence="3">MADBK_172401_WGS</strain>
        <tissue evidence="3">Digestive gland</tissue>
    </source>
</reference>
<feature type="signal peptide" evidence="2">
    <location>
        <begin position="1"/>
        <end position="24"/>
    </location>
</feature>
<accession>A0A8J4XV76</accession>
<sequence>MAGRRAQTGVLLFLSLLCVPPARPHPTLHPHHAHSLLNSTTSSRGALMTAAAGGGPGAKEWSLKDTVARLDDLLQRHNDYNEVMLESGEEDDQLSRLLYNLQQADRVREGWYETEPTLPTLTDPPLDLASLYAGRGKQEHRLEATALSEGVPRALPHPDRKMKRSREVRFTLMHNPTSMEHAEKERKRRKRRKRRQKETSRFDKEQQTHN</sequence>
<dbReference type="OrthoDB" id="6382116at2759"/>
<proteinExistence type="predicted"/>
<gene>
    <name evidence="3" type="ORF">GWK47_014258</name>
</gene>
<feature type="region of interest" description="Disordered" evidence="1">
    <location>
        <begin position="171"/>
        <end position="210"/>
    </location>
</feature>
<evidence type="ECO:0000256" key="2">
    <source>
        <dbReference type="SAM" id="SignalP"/>
    </source>
</evidence>
<feature type="compositionally biased region" description="Basic and acidic residues" evidence="1">
    <location>
        <begin position="197"/>
        <end position="210"/>
    </location>
</feature>
<dbReference type="AlphaFoldDB" id="A0A8J4XV76"/>
<organism evidence="3 4">
    <name type="scientific">Chionoecetes opilio</name>
    <name type="common">Atlantic snow crab</name>
    <name type="synonym">Cancer opilio</name>
    <dbReference type="NCBI Taxonomy" id="41210"/>
    <lineage>
        <taxon>Eukaryota</taxon>
        <taxon>Metazoa</taxon>
        <taxon>Ecdysozoa</taxon>
        <taxon>Arthropoda</taxon>
        <taxon>Crustacea</taxon>
        <taxon>Multicrustacea</taxon>
        <taxon>Malacostraca</taxon>
        <taxon>Eumalacostraca</taxon>
        <taxon>Eucarida</taxon>
        <taxon>Decapoda</taxon>
        <taxon>Pleocyemata</taxon>
        <taxon>Brachyura</taxon>
        <taxon>Eubrachyura</taxon>
        <taxon>Majoidea</taxon>
        <taxon>Majidae</taxon>
        <taxon>Chionoecetes</taxon>
    </lineage>
</organism>
<protein>
    <submittedName>
        <fullName evidence="3">Uncharacterized protein</fullName>
    </submittedName>
</protein>
<feature type="compositionally biased region" description="Basic residues" evidence="1">
    <location>
        <begin position="186"/>
        <end position="196"/>
    </location>
</feature>
<feature type="chain" id="PRO_5035229320" evidence="2">
    <location>
        <begin position="25"/>
        <end position="210"/>
    </location>
</feature>
<name>A0A8J4XV76_CHIOP</name>